<evidence type="ECO:0000256" key="5">
    <source>
        <dbReference type="ARBA" id="ARBA00012213"/>
    </source>
</evidence>
<comment type="similarity">
    <text evidence="3">Belongs to the class II aldolase/RraA-like family.</text>
</comment>
<feature type="binding site" evidence="13">
    <location>
        <position position="125"/>
    </location>
    <ligand>
        <name>Mg(2+)</name>
        <dbReference type="ChEBI" id="CHEBI:18420"/>
    </ligand>
</feature>
<feature type="region of interest" description="Disordered" evidence="14">
    <location>
        <begin position="192"/>
        <end position="212"/>
    </location>
</feature>
<dbReference type="RefSeq" id="WP_105419136.1">
    <property type="nucleotide sequence ID" value="NZ_PUIO01000038.1"/>
</dbReference>
<dbReference type="GO" id="GO:0047443">
    <property type="term" value="F:4-hydroxy-4-methyl-2-oxoglutarate aldolase activity"/>
    <property type="evidence" value="ECO:0007669"/>
    <property type="project" value="UniProtKB-EC"/>
</dbReference>
<dbReference type="NCBIfam" id="NF004850">
    <property type="entry name" value="PRK06201.1"/>
    <property type="match status" value="1"/>
</dbReference>
<keyword evidence="13" id="KW-0460">Magnesium</keyword>
<dbReference type="GO" id="GO:0008948">
    <property type="term" value="F:oxaloacetate decarboxylase activity"/>
    <property type="evidence" value="ECO:0007669"/>
    <property type="project" value="UniProtKB-EC"/>
</dbReference>
<dbReference type="EC" id="4.1.1.112" evidence="6"/>
<dbReference type="Pfam" id="PF03737">
    <property type="entry name" value="RraA-like"/>
    <property type="match status" value="1"/>
</dbReference>
<evidence type="ECO:0000256" key="4">
    <source>
        <dbReference type="ARBA" id="ARBA00011233"/>
    </source>
</evidence>
<comment type="catalytic activity">
    <reaction evidence="12">
        <text>oxaloacetate + H(+) = pyruvate + CO2</text>
        <dbReference type="Rhea" id="RHEA:15641"/>
        <dbReference type="ChEBI" id="CHEBI:15361"/>
        <dbReference type="ChEBI" id="CHEBI:15378"/>
        <dbReference type="ChEBI" id="CHEBI:16452"/>
        <dbReference type="ChEBI" id="CHEBI:16526"/>
        <dbReference type="EC" id="4.1.1.112"/>
    </reaction>
</comment>
<comment type="cofactor">
    <cofactor evidence="13">
        <name>Mg(2+)</name>
        <dbReference type="ChEBI" id="CHEBI:18420"/>
    </cofactor>
</comment>
<evidence type="ECO:0000256" key="2">
    <source>
        <dbReference type="ARBA" id="ARBA00001968"/>
    </source>
</evidence>
<name>A0A2S8J196_RHOOP</name>
<keyword evidence="13" id="KW-0479">Metal-binding</keyword>
<feature type="binding site" evidence="13">
    <location>
        <position position="124"/>
    </location>
    <ligand>
        <name>Mg(2+)</name>
        <dbReference type="ChEBI" id="CHEBI:18420"/>
    </ligand>
</feature>
<evidence type="ECO:0000256" key="9">
    <source>
        <dbReference type="ARBA" id="ARBA00029596"/>
    </source>
</evidence>
<comment type="cofactor">
    <cofactor evidence="2">
        <name>a divalent metal cation</name>
        <dbReference type="ChEBI" id="CHEBI:60240"/>
    </cofactor>
</comment>
<dbReference type="AlphaFoldDB" id="A0A2S8J196"/>
<dbReference type="Proteomes" id="UP000239290">
    <property type="component" value="Unassembled WGS sequence"/>
</dbReference>
<dbReference type="InterPro" id="IPR036704">
    <property type="entry name" value="RraA/RraA-like_sf"/>
</dbReference>
<dbReference type="EC" id="4.1.3.17" evidence="5"/>
<comment type="subunit">
    <text evidence="4">Homotrimer.</text>
</comment>
<evidence type="ECO:0000256" key="1">
    <source>
        <dbReference type="ARBA" id="ARBA00001342"/>
    </source>
</evidence>
<dbReference type="GO" id="GO:0032259">
    <property type="term" value="P:methylation"/>
    <property type="evidence" value="ECO:0007669"/>
    <property type="project" value="UniProtKB-KW"/>
</dbReference>
<evidence type="ECO:0000256" key="14">
    <source>
        <dbReference type="SAM" id="MobiDB-lite"/>
    </source>
</evidence>
<comment type="caution">
    <text evidence="15">The sequence shown here is derived from an EMBL/GenBank/DDBJ whole genome shotgun (WGS) entry which is preliminary data.</text>
</comment>
<dbReference type="SUPFAM" id="SSF89562">
    <property type="entry name" value="RraA-like"/>
    <property type="match status" value="1"/>
</dbReference>
<dbReference type="EMBL" id="PUIO01000038">
    <property type="protein sequence ID" value="PQP20834.1"/>
    <property type="molecule type" value="Genomic_DNA"/>
</dbReference>
<dbReference type="GO" id="GO:0008168">
    <property type="term" value="F:methyltransferase activity"/>
    <property type="evidence" value="ECO:0007669"/>
    <property type="project" value="UniProtKB-KW"/>
</dbReference>
<evidence type="ECO:0000313" key="16">
    <source>
        <dbReference type="Proteomes" id="UP000239290"/>
    </source>
</evidence>
<evidence type="ECO:0000256" key="11">
    <source>
        <dbReference type="ARBA" id="ARBA00032305"/>
    </source>
</evidence>
<evidence type="ECO:0000313" key="15">
    <source>
        <dbReference type="EMBL" id="PQP20834.1"/>
    </source>
</evidence>
<evidence type="ECO:0000256" key="12">
    <source>
        <dbReference type="ARBA" id="ARBA00047973"/>
    </source>
</evidence>
<comment type="function">
    <text evidence="8">Catalyzes the aldol cleavage of 4-hydroxy-4-methyl-2-oxoglutarate (HMG) into 2 molecules of pyruvate. Also contains a secondary oxaloacetate (OAA) decarboxylase activity due to the common pyruvate enolate transition state formed following C-C bond cleavage in the retro-aldol and decarboxylation reactions.</text>
</comment>
<reference evidence="16" key="1">
    <citation type="submission" date="2018-02" db="EMBL/GenBank/DDBJ databases">
        <title>Draft genome sequencing of Rhodococcus opacus KU647198.</title>
        <authorList>
            <person name="Zheng B.-X."/>
        </authorList>
    </citation>
    <scope>NUCLEOTIDE SEQUENCE [LARGE SCALE GENOMIC DNA]</scope>
    <source>
        <strain evidence="16">04-OD7</strain>
    </source>
</reference>
<feature type="binding site" evidence="13">
    <location>
        <begin position="102"/>
        <end position="105"/>
    </location>
    <ligand>
        <name>substrate</name>
    </ligand>
</feature>
<evidence type="ECO:0000256" key="6">
    <source>
        <dbReference type="ARBA" id="ARBA00012947"/>
    </source>
</evidence>
<keyword evidence="15" id="KW-0808">Transferase</keyword>
<dbReference type="Gene3D" id="3.50.30.40">
    <property type="entry name" value="Ribonuclease E inhibitor RraA/RraA-like"/>
    <property type="match status" value="1"/>
</dbReference>
<evidence type="ECO:0000256" key="3">
    <source>
        <dbReference type="ARBA" id="ARBA00008621"/>
    </source>
</evidence>
<protein>
    <recommendedName>
        <fullName evidence="7">Putative 4-hydroxy-4-methyl-2-oxoglutarate aldolase</fullName>
        <ecNumber evidence="6">4.1.1.112</ecNumber>
        <ecNumber evidence="5">4.1.3.17</ecNumber>
    </recommendedName>
    <alternativeName>
        <fullName evidence="11">Oxaloacetate decarboxylase</fullName>
    </alternativeName>
    <alternativeName>
        <fullName evidence="9">Regulator of ribonuclease activity homolog</fullName>
    </alternativeName>
    <alternativeName>
        <fullName evidence="10">RraA-like protein</fullName>
    </alternativeName>
</protein>
<evidence type="ECO:0000256" key="13">
    <source>
        <dbReference type="PIRSR" id="PIRSR605493-1"/>
    </source>
</evidence>
<dbReference type="PANTHER" id="PTHR33254">
    <property type="entry name" value="4-HYDROXY-4-METHYL-2-OXOGLUTARATE ALDOLASE 3-RELATED"/>
    <property type="match status" value="1"/>
</dbReference>
<dbReference type="PANTHER" id="PTHR33254:SF4">
    <property type="entry name" value="4-HYDROXY-4-METHYL-2-OXOGLUTARATE ALDOLASE 3-RELATED"/>
    <property type="match status" value="1"/>
</dbReference>
<gene>
    <name evidence="15" type="ORF">C5613_27035</name>
</gene>
<keyword evidence="15" id="KW-0489">Methyltransferase</keyword>
<organism evidence="15 16">
    <name type="scientific">Rhodococcus opacus</name>
    <name type="common">Nocardia opaca</name>
    <dbReference type="NCBI Taxonomy" id="37919"/>
    <lineage>
        <taxon>Bacteria</taxon>
        <taxon>Bacillati</taxon>
        <taxon>Actinomycetota</taxon>
        <taxon>Actinomycetes</taxon>
        <taxon>Mycobacteriales</taxon>
        <taxon>Nocardiaceae</taxon>
        <taxon>Rhodococcus</taxon>
    </lineage>
</organism>
<dbReference type="InterPro" id="IPR005493">
    <property type="entry name" value="RraA/RraA-like"/>
</dbReference>
<evidence type="ECO:0000256" key="7">
    <source>
        <dbReference type="ARBA" id="ARBA00016549"/>
    </source>
</evidence>
<dbReference type="CDD" id="cd16841">
    <property type="entry name" value="RraA_family"/>
    <property type="match status" value="1"/>
</dbReference>
<accession>A0A2S8J196</accession>
<comment type="catalytic activity">
    <reaction evidence="1">
        <text>4-hydroxy-4-methyl-2-oxoglutarate = 2 pyruvate</text>
        <dbReference type="Rhea" id="RHEA:22748"/>
        <dbReference type="ChEBI" id="CHEBI:15361"/>
        <dbReference type="ChEBI" id="CHEBI:58276"/>
        <dbReference type="EC" id="4.1.3.17"/>
    </reaction>
</comment>
<proteinExistence type="inferred from homology"/>
<evidence type="ECO:0000256" key="10">
    <source>
        <dbReference type="ARBA" id="ARBA00030169"/>
    </source>
</evidence>
<sequence>MFINATADNIQIAPSWERAPLPEIAELAEYPVALIGDAQARMGLMTADIGLVTPGLRLAGTVLPIQAREGDNLAIHRALDDAQPGDVLVINGNGETNRAVFGDILGEICVAKGIAGVVIDGATRDVDELTAMKLPVFARGITAAGPWKNGPGIIGSPIACGHVVCNPGDAIIGDTDGIVIIPRADLTAALDKTRAQEETEQKMRADIRSALR</sequence>
<evidence type="ECO:0000256" key="8">
    <source>
        <dbReference type="ARBA" id="ARBA00025046"/>
    </source>
</evidence>
<dbReference type="GO" id="GO:0046872">
    <property type="term" value="F:metal ion binding"/>
    <property type="evidence" value="ECO:0007669"/>
    <property type="project" value="UniProtKB-KW"/>
</dbReference>